<proteinExistence type="predicted"/>
<accession>A0AAN8IYN3</accession>
<dbReference type="AlphaFoldDB" id="A0AAN8IYN3"/>
<evidence type="ECO:0000313" key="7">
    <source>
        <dbReference type="Proteomes" id="UP001347796"/>
    </source>
</evidence>
<comment type="caution">
    <text evidence="6">The sequence shown here is derived from an EMBL/GenBank/DDBJ whole genome shotgun (WGS) entry which is preliminary data.</text>
</comment>
<reference evidence="6 7" key="1">
    <citation type="submission" date="2024-01" db="EMBL/GenBank/DDBJ databases">
        <title>The genome of the rayed Mediterranean limpet Patella caerulea (Linnaeus, 1758).</title>
        <authorList>
            <person name="Anh-Thu Weber A."/>
            <person name="Halstead-Nussloch G."/>
        </authorList>
    </citation>
    <scope>NUCLEOTIDE SEQUENCE [LARGE SCALE GENOMIC DNA]</scope>
    <source>
        <strain evidence="6">AATW-2023a</strain>
        <tissue evidence="6">Whole specimen</tissue>
    </source>
</reference>
<evidence type="ECO:0000256" key="3">
    <source>
        <dbReference type="ARBA" id="ARBA00022989"/>
    </source>
</evidence>
<feature type="transmembrane region" description="Helical" evidence="5">
    <location>
        <begin position="103"/>
        <end position="127"/>
    </location>
</feature>
<evidence type="ECO:0000256" key="1">
    <source>
        <dbReference type="ARBA" id="ARBA00004141"/>
    </source>
</evidence>
<comment type="subcellular location">
    <subcellularLocation>
        <location evidence="1">Membrane</location>
        <topology evidence="1">Multi-pass membrane protein</topology>
    </subcellularLocation>
</comment>
<organism evidence="6 7">
    <name type="scientific">Patella caerulea</name>
    <name type="common">Rayed Mediterranean limpet</name>
    <dbReference type="NCBI Taxonomy" id="87958"/>
    <lineage>
        <taxon>Eukaryota</taxon>
        <taxon>Metazoa</taxon>
        <taxon>Spiralia</taxon>
        <taxon>Lophotrochozoa</taxon>
        <taxon>Mollusca</taxon>
        <taxon>Gastropoda</taxon>
        <taxon>Patellogastropoda</taxon>
        <taxon>Patelloidea</taxon>
        <taxon>Patellidae</taxon>
        <taxon>Patella</taxon>
    </lineage>
</organism>
<keyword evidence="4 5" id="KW-0472">Membrane</keyword>
<dbReference type="GO" id="GO:0016020">
    <property type="term" value="C:membrane"/>
    <property type="evidence" value="ECO:0007669"/>
    <property type="project" value="UniProtKB-SubCell"/>
</dbReference>
<feature type="transmembrane region" description="Helical" evidence="5">
    <location>
        <begin position="72"/>
        <end position="91"/>
    </location>
</feature>
<dbReference type="Proteomes" id="UP001347796">
    <property type="component" value="Unassembled WGS sequence"/>
</dbReference>
<keyword evidence="3 5" id="KW-1133">Transmembrane helix</keyword>
<feature type="transmembrane region" description="Helical" evidence="5">
    <location>
        <begin position="12"/>
        <end position="30"/>
    </location>
</feature>
<dbReference type="EMBL" id="JAZGQO010000015">
    <property type="protein sequence ID" value="KAK6169470.1"/>
    <property type="molecule type" value="Genomic_DNA"/>
</dbReference>
<evidence type="ECO:0000313" key="6">
    <source>
        <dbReference type="EMBL" id="KAK6169470.1"/>
    </source>
</evidence>
<evidence type="ECO:0000256" key="5">
    <source>
        <dbReference type="SAM" id="Phobius"/>
    </source>
</evidence>
<evidence type="ECO:0000256" key="2">
    <source>
        <dbReference type="ARBA" id="ARBA00022692"/>
    </source>
</evidence>
<name>A0AAN8IYN3_PATCE</name>
<sequence>MTARGSKNIASLVLSSIILAAGVSVCVLLYELVKQIAVEAVKEMRKQDRDNEYSSLNSDQVTSKAFDVTGPFWLLGFGFILPGISGLFAAIRRTKCSYIIHMVFGIKALLVMGIFFVIGIFALGAVASHHKMDCKSMNDMCMCRSSDYDEYQDIGLHDCKMMYTAYNIGMAIVIIIVIGWILLLTETVIAGTETCKSSQTSSQGAVIVRAPVQTTFVRLEETAAPPAYNIHDKAVLVKNC</sequence>
<keyword evidence="7" id="KW-1185">Reference proteome</keyword>
<gene>
    <name evidence="6" type="ORF">SNE40_020519</name>
</gene>
<keyword evidence="2 5" id="KW-0812">Transmembrane</keyword>
<dbReference type="InterPro" id="IPR007237">
    <property type="entry name" value="CD20-like"/>
</dbReference>
<evidence type="ECO:0000256" key="4">
    <source>
        <dbReference type="ARBA" id="ARBA00023136"/>
    </source>
</evidence>
<dbReference type="Pfam" id="PF04103">
    <property type="entry name" value="CD20"/>
    <property type="match status" value="1"/>
</dbReference>
<feature type="transmembrane region" description="Helical" evidence="5">
    <location>
        <begin position="165"/>
        <end position="184"/>
    </location>
</feature>
<protein>
    <submittedName>
        <fullName evidence="6">Uncharacterized protein</fullName>
    </submittedName>
</protein>